<evidence type="ECO:0000256" key="12">
    <source>
        <dbReference type="ARBA" id="ARBA00022840"/>
    </source>
</evidence>
<dbReference type="InterPro" id="IPR007110">
    <property type="entry name" value="Ig-like_dom"/>
</dbReference>
<evidence type="ECO:0000313" key="26">
    <source>
        <dbReference type="EMBL" id="PFX31052.1"/>
    </source>
</evidence>
<comment type="caution">
    <text evidence="26">The sequence shown here is derived from an EMBL/GenBank/DDBJ whole genome shotgun (WGS) entry which is preliminary data.</text>
</comment>
<feature type="transmembrane region" description="Helical" evidence="22">
    <location>
        <begin position="339"/>
        <end position="361"/>
    </location>
</feature>
<evidence type="ECO:0000256" key="16">
    <source>
        <dbReference type="ARBA" id="ARBA00023137"/>
    </source>
</evidence>
<dbReference type="PROSITE" id="PS50104">
    <property type="entry name" value="TIR"/>
    <property type="match status" value="1"/>
</dbReference>
<dbReference type="GO" id="GO:0005886">
    <property type="term" value="C:plasma membrane"/>
    <property type="evidence" value="ECO:0007669"/>
    <property type="project" value="TreeGrafter"/>
</dbReference>
<dbReference type="PANTHER" id="PTHR24365">
    <property type="entry name" value="TOLL-LIKE RECEPTOR"/>
    <property type="match status" value="1"/>
</dbReference>
<comment type="subcellular location">
    <subcellularLocation>
        <location evidence="1">Membrane</location>
        <topology evidence="1">Single-pass membrane protein</topology>
    </subcellularLocation>
</comment>
<dbReference type="FunFam" id="2.60.40.10:FF:000020">
    <property type="entry name" value="Fibroblast growth factor receptor"/>
    <property type="match status" value="1"/>
</dbReference>
<dbReference type="InterPro" id="IPR000157">
    <property type="entry name" value="TIR_dom"/>
</dbReference>
<dbReference type="SMART" id="SM00409">
    <property type="entry name" value="IG"/>
    <property type="match status" value="2"/>
</dbReference>
<keyword evidence="27" id="KW-1185">Reference proteome</keyword>
<evidence type="ECO:0000256" key="9">
    <source>
        <dbReference type="ARBA" id="ARBA00022741"/>
    </source>
</evidence>
<dbReference type="SUPFAM" id="SSF48726">
    <property type="entry name" value="Immunoglobulin"/>
    <property type="match status" value="2"/>
</dbReference>
<keyword evidence="4" id="KW-0597">Phosphoprotein</keyword>
<evidence type="ECO:0000256" key="21">
    <source>
        <dbReference type="SAM" id="MobiDB-lite"/>
    </source>
</evidence>
<dbReference type="InterPro" id="IPR035897">
    <property type="entry name" value="Toll_tir_struct_dom_sf"/>
</dbReference>
<evidence type="ECO:0000256" key="13">
    <source>
        <dbReference type="ARBA" id="ARBA00022989"/>
    </source>
</evidence>
<dbReference type="GO" id="GO:0004714">
    <property type="term" value="F:transmembrane receptor protein tyrosine kinase activity"/>
    <property type="evidence" value="ECO:0007669"/>
    <property type="project" value="UniProtKB-EC"/>
</dbReference>
<evidence type="ECO:0000256" key="23">
    <source>
        <dbReference type="SAM" id="SignalP"/>
    </source>
</evidence>
<feature type="region of interest" description="Disordered" evidence="21">
    <location>
        <begin position="712"/>
        <end position="752"/>
    </location>
</feature>
<organism evidence="26 27">
    <name type="scientific">Stylophora pistillata</name>
    <name type="common">Smooth cauliflower coral</name>
    <dbReference type="NCBI Taxonomy" id="50429"/>
    <lineage>
        <taxon>Eukaryota</taxon>
        <taxon>Metazoa</taxon>
        <taxon>Cnidaria</taxon>
        <taxon>Anthozoa</taxon>
        <taxon>Hexacorallia</taxon>
        <taxon>Scleractinia</taxon>
        <taxon>Astrocoeniina</taxon>
        <taxon>Pocilloporidae</taxon>
        <taxon>Stylophora</taxon>
    </lineage>
</organism>
<evidence type="ECO:0000256" key="15">
    <source>
        <dbReference type="ARBA" id="ARBA00023136"/>
    </source>
</evidence>
<dbReference type="SMART" id="SM00408">
    <property type="entry name" value="IGc2"/>
    <property type="match status" value="2"/>
</dbReference>
<dbReference type="Pfam" id="PF13676">
    <property type="entry name" value="TIR_2"/>
    <property type="match status" value="1"/>
</dbReference>
<keyword evidence="9" id="KW-0547">Nucleotide-binding</keyword>
<keyword evidence="20" id="KW-0393">Immunoglobulin domain</keyword>
<evidence type="ECO:0000256" key="3">
    <source>
        <dbReference type="ARBA" id="ARBA00011902"/>
    </source>
</evidence>
<keyword evidence="16" id="KW-0829">Tyrosine-protein kinase</keyword>
<keyword evidence="15 22" id="KW-0472">Membrane</keyword>
<keyword evidence="5" id="KW-0808">Transferase</keyword>
<evidence type="ECO:0000256" key="8">
    <source>
        <dbReference type="ARBA" id="ARBA00022737"/>
    </source>
</evidence>
<evidence type="ECO:0000256" key="5">
    <source>
        <dbReference type="ARBA" id="ARBA00022679"/>
    </source>
</evidence>
<proteinExistence type="inferred from homology"/>
<dbReference type="InterPro" id="IPR003598">
    <property type="entry name" value="Ig_sub2"/>
</dbReference>
<keyword evidence="6 22" id="KW-0812">Transmembrane</keyword>
<gene>
    <name evidence="26" type="primary">fgfr1a</name>
    <name evidence="26" type="ORF">AWC38_SpisGene4146</name>
</gene>
<evidence type="ECO:0000256" key="4">
    <source>
        <dbReference type="ARBA" id="ARBA00022553"/>
    </source>
</evidence>
<feature type="chain" id="PRO_5013196936" description="receptor protein-tyrosine kinase" evidence="23">
    <location>
        <begin position="23"/>
        <end position="1101"/>
    </location>
</feature>
<feature type="compositionally biased region" description="Basic and acidic residues" evidence="21">
    <location>
        <begin position="323"/>
        <end position="333"/>
    </location>
</feature>
<feature type="signal peptide" evidence="23">
    <location>
        <begin position="1"/>
        <end position="22"/>
    </location>
</feature>
<dbReference type="OrthoDB" id="5984265at2759"/>
<evidence type="ECO:0000256" key="7">
    <source>
        <dbReference type="ARBA" id="ARBA00022729"/>
    </source>
</evidence>
<dbReference type="InterPro" id="IPR013783">
    <property type="entry name" value="Ig-like_fold"/>
</dbReference>
<keyword evidence="12" id="KW-0067">ATP-binding</keyword>
<accession>A0A2B4SR91</accession>
<feature type="region of interest" description="Disordered" evidence="21">
    <location>
        <begin position="314"/>
        <end position="333"/>
    </location>
</feature>
<dbReference type="InterPro" id="IPR013098">
    <property type="entry name" value="Ig_I-set"/>
</dbReference>
<feature type="domain" description="TIR" evidence="24">
    <location>
        <begin position="380"/>
        <end position="524"/>
    </location>
</feature>
<dbReference type="Proteomes" id="UP000225706">
    <property type="component" value="Unassembled WGS sequence"/>
</dbReference>
<dbReference type="Pfam" id="PF13927">
    <property type="entry name" value="Ig_3"/>
    <property type="match status" value="1"/>
</dbReference>
<protein>
    <recommendedName>
        <fullName evidence="3">receptor protein-tyrosine kinase</fullName>
        <ecNumber evidence="3">2.7.10.1</ecNumber>
    </recommendedName>
</protein>
<dbReference type="GO" id="GO:0016787">
    <property type="term" value="F:hydrolase activity"/>
    <property type="evidence" value="ECO:0007669"/>
    <property type="project" value="UniProtKB-KW"/>
</dbReference>
<evidence type="ECO:0000259" key="25">
    <source>
        <dbReference type="PROSITE" id="PS50835"/>
    </source>
</evidence>
<dbReference type="InterPro" id="IPR036179">
    <property type="entry name" value="Ig-like_dom_sf"/>
</dbReference>
<dbReference type="AlphaFoldDB" id="A0A2B4SR91"/>
<feature type="domain" description="Ig-like" evidence="25">
    <location>
        <begin position="175"/>
        <end position="276"/>
    </location>
</feature>
<dbReference type="Pfam" id="PF07679">
    <property type="entry name" value="I-set"/>
    <property type="match status" value="1"/>
</dbReference>
<keyword evidence="18 26" id="KW-0675">Receptor</keyword>
<evidence type="ECO:0000256" key="18">
    <source>
        <dbReference type="ARBA" id="ARBA00023170"/>
    </source>
</evidence>
<dbReference type="PROSITE" id="PS50835">
    <property type="entry name" value="IG_LIKE"/>
    <property type="match status" value="2"/>
</dbReference>
<name>A0A2B4SR91_STYPI</name>
<keyword evidence="10" id="KW-0418">Kinase</keyword>
<dbReference type="PANTHER" id="PTHR24365:SF530">
    <property type="entry name" value="MSTPROX-RELATED"/>
    <property type="match status" value="1"/>
</dbReference>
<evidence type="ECO:0000256" key="2">
    <source>
        <dbReference type="ARBA" id="ARBA00009752"/>
    </source>
</evidence>
<comment type="similarity">
    <text evidence="2">Belongs to the interleukin-1 receptor family.</text>
</comment>
<keyword evidence="11" id="KW-0378">Hydrolase</keyword>
<reference evidence="27" key="1">
    <citation type="journal article" date="2017" name="bioRxiv">
        <title>Comparative analysis of the genomes of Stylophora pistillata and Acropora digitifera provides evidence for extensive differences between species of corals.</title>
        <authorList>
            <person name="Voolstra C.R."/>
            <person name="Li Y."/>
            <person name="Liew Y.J."/>
            <person name="Baumgarten S."/>
            <person name="Zoccola D."/>
            <person name="Flot J.-F."/>
            <person name="Tambutte S."/>
            <person name="Allemand D."/>
            <person name="Aranda M."/>
        </authorList>
    </citation>
    <scope>NUCLEOTIDE SEQUENCE [LARGE SCALE GENOMIC DNA]</scope>
</reference>
<sequence length="1101" mass="125143">MDDTISIVLVFLLCMALIPSRAYSGKVNLTLQLHVPHDENLTAIDSRSATRRLTTEHQARGKQADVTTDLKTTESTGAPVFSDPNLLKRSFRAWPASHSIRLKCRATGAPPLKYKWLKDGKVVQKRRLGPYGNTSIWYLKLRDLVPTDSGRYTCLVSNHYGSINHTFTLQVVARPRSAPILQTNLPKNKTVKVGDNVTFTCIVLVIGTLPDFRWLKWNKTVTAMPKTYKDILNGSYRLIDPYYYRTVKVKSNYGVEVTIVNVTEDDFGLYTCYASNHIGRNFRSAYLINYVKPTVPVTAHTSCDLNGTICDEPGSTLSPPNTEHTKNGRSPDKKTRNALLPGMLSVCLLIIVAVVIVFCWCRRSNRIIKKPSALLSKAELEYDAFIIFSSQDSDWVIKTLIPTLEEKHHFQCCVHYRDFVVGVPFRENMVNSVYISRKTIAVVSKNFFKSSYCGSEMEYALHRLMERRDDSVVVIKLDDVDRAKLPKELQKRSYIDYRKNVEKDHWERKLKLKQQSTISRWKKLVDIFKLHYHGDMKKFEESFSDNKGEILPVTTNLSLYETQQTPAFLGKNNSDLEGVAAFGKDRVDTQDVDEDFKNEIRISLDSELEDSEGTDVNRKPTKVEEEGCEEFPPVCQWSRAQKIGQETKIFRWRKIAEIFNKDCNRNWDSFYAKYSNDRGHLLAISSIIAKYDAENATTGPIFDIPEARSRLSATAEDQDETVTGELSPSAAPSNGAAGVKIESSSSGEGSSHILPRKVTAKDIIRLWETGYGDLPPLHKWTPAQKAGQRSKFSRWTKIYDIYKYHCKGDLSLFESKFSDERGELYPVTTIVAMFDAWESPSSLSSSFTDAPPGQKTGEGTESEIYQLPRKVTAKDVVQLWEEGCELFPPVSKWPKIHKVGHETKLFRWKKIVDIFRKDCGGSWEKFEERFCNAKGELLPISAILSKYDLENEPPSYLPKNYVSALKSSGITPKDEADEPNVESQDQEHDKVIGSDSEILEDDGSSPKKGSDFILPKKVNALDVIYLWENGLGDMPPLCQWSPAQKASQRSKISRWNKIVDIFKYECGSDIRKFEEKYRDEKGELLPITNILNLHDAQDKSM</sequence>
<evidence type="ECO:0000256" key="10">
    <source>
        <dbReference type="ARBA" id="ARBA00022777"/>
    </source>
</evidence>
<dbReference type="SMART" id="SM00255">
    <property type="entry name" value="TIR"/>
    <property type="match status" value="1"/>
</dbReference>
<evidence type="ECO:0000256" key="11">
    <source>
        <dbReference type="ARBA" id="ARBA00022801"/>
    </source>
</evidence>
<dbReference type="FunFam" id="2.60.40.10:FF:000016">
    <property type="entry name" value="Fibroblast growth factor receptor"/>
    <property type="match status" value="1"/>
</dbReference>
<evidence type="ECO:0000256" key="19">
    <source>
        <dbReference type="ARBA" id="ARBA00023180"/>
    </source>
</evidence>
<keyword evidence="17" id="KW-1015">Disulfide bond</keyword>
<evidence type="ECO:0000256" key="1">
    <source>
        <dbReference type="ARBA" id="ARBA00004167"/>
    </source>
</evidence>
<keyword evidence="13 22" id="KW-1133">Transmembrane helix</keyword>
<evidence type="ECO:0000256" key="6">
    <source>
        <dbReference type="ARBA" id="ARBA00022692"/>
    </source>
</evidence>
<evidence type="ECO:0000313" key="27">
    <source>
        <dbReference type="Proteomes" id="UP000225706"/>
    </source>
</evidence>
<dbReference type="Gene3D" id="3.40.50.10140">
    <property type="entry name" value="Toll/interleukin-1 receptor homology (TIR) domain"/>
    <property type="match status" value="1"/>
</dbReference>
<evidence type="ECO:0000256" key="17">
    <source>
        <dbReference type="ARBA" id="ARBA00023157"/>
    </source>
</evidence>
<keyword evidence="7 23" id="KW-0732">Signal</keyword>
<feature type="region of interest" description="Disordered" evidence="21">
    <location>
        <begin position="972"/>
        <end position="1010"/>
    </location>
</feature>
<feature type="compositionally biased region" description="Low complexity" evidence="21">
    <location>
        <begin position="727"/>
        <end position="751"/>
    </location>
</feature>
<evidence type="ECO:0000256" key="22">
    <source>
        <dbReference type="SAM" id="Phobius"/>
    </source>
</evidence>
<feature type="domain" description="Ig-like" evidence="25">
    <location>
        <begin position="84"/>
        <end position="170"/>
    </location>
</feature>
<dbReference type="InterPro" id="IPR003599">
    <property type="entry name" value="Ig_sub"/>
</dbReference>
<dbReference type="EMBL" id="LSMT01000041">
    <property type="protein sequence ID" value="PFX31052.1"/>
    <property type="molecule type" value="Genomic_DNA"/>
</dbReference>
<keyword evidence="8" id="KW-0677">Repeat</keyword>
<dbReference type="SUPFAM" id="SSF52200">
    <property type="entry name" value="Toll/Interleukin receptor TIR domain"/>
    <property type="match status" value="1"/>
</dbReference>
<keyword evidence="19" id="KW-0325">Glycoprotein</keyword>
<dbReference type="Gene3D" id="2.60.40.10">
    <property type="entry name" value="Immunoglobulins"/>
    <property type="match status" value="2"/>
</dbReference>
<dbReference type="GO" id="GO:0005524">
    <property type="term" value="F:ATP binding"/>
    <property type="evidence" value="ECO:0007669"/>
    <property type="project" value="UniProtKB-KW"/>
</dbReference>
<evidence type="ECO:0000256" key="20">
    <source>
        <dbReference type="ARBA" id="ARBA00023319"/>
    </source>
</evidence>
<evidence type="ECO:0000256" key="14">
    <source>
        <dbReference type="ARBA" id="ARBA00023027"/>
    </source>
</evidence>
<dbReference type="GO" id="GO:0002224">
    <property type="term" value="P:toll-like receptor signaling pathway"/>
    <property type="evidence" value="ECO:0007669"/>
    <property type="project" value="TreeGrafter"/>
</dbReference>
<keyword evidence="14" id="KW-0520">NAD</keyword>
<dbReference type="EC" id="2.7.10.1" evidence="3"/>
<evidence type="ECO:0000259" key="24">
    <source>
        <dbReference type="PROSITE" id="PS50104"/>
    </source>
</evidence>